<reference evidence="2" key="1">
    <citation type="submission" date="2023-06" db="EMBL/GenBank/DDBJ databases">
        <title>Genome-scale phylogeny and comparative genomics of the fungal order Sordariales.</title>
        <authorList>
            <consortium name="Lawrence Berkeley National Laboratory"/>
            <person name="Hensen N."/>
            <person name="Bonometti L."/>
            <person name="Westerberg I."/>
            <person name="Brannstrom I.O."/>
            <person name="Guillou S."/>
            <person name="Cros-Aarteil S."/>
            <person name="Calhoun S."/>
            <person name="Haridas S."/>
            <person name="Kuo A."/>
            <person name="Mondo S."/>
            <person name="Pangilinan J."/>
            <person name="Riley R."/>
            <person name="Labutti K."/>
            <person name="Andreopoulos B."/>
            <person name="Lipzen A."/>
            <person name="Chen C."/>
            <person name="Yanf M."/>
            <person name="Daum C."/>
            <person name="Ng V."/>
            <person name="Clum A."/>
            <person name="Steindorff A."/>
            <person name="Ohm R."/>
            <person name="Martin F."/>
            <person name="Silar P."/>
            <person name="Natvig D."/>
            <person name="Lalanne C."/>
            <person name="Gautier V."/>
            <person name="Ament-Velasquez S.L."/>
            <person name="Kruys A."/>
            <person name="Hutchinson M.I."/>
            <person name="Powell A.J."/>
            <person name="Barry K."/>
            <person name="Miller A.N."/>
            <person name="Grigoriev I.V."/>
            <person name="Debuchy R."/>
            <person name="Gladieux P."/>
            <person name="Thoren M.H."/>
            <person name="Johannesson H."/>
        </authorList>
    </citation>
    <scope>NUCLEOTIDE SEQUENCE</scope>
    <source>
        <strain evidence="2">SMH4607-1</strain>
    </source>
</reference>
<protein>
    <submittedName>
        <fullName evidence="2">Uncharacterized protein</fullName>
    </submittedName>
</protein>
<feature type="signal peptide" evidence="1">
    <location>
        <begin position="1"/>
        <end position="15"/>
    </location>
</feature>
<comment type="caution">
    <text evidence="2">The sequence shown here is derived from an EMBL/GenBank/DDBJ whole genome shotgun (WGS) entry which is preliminary data.</text>
</comment>
<proteinExistence type="predicted"/>
<organism evidence="2 3">
    <name type="scientific">Lasiosphaeris hirsuta</name>
    <dbReference type="NCBI Taxonomy" id="260670"/>
    <lineage>
        <taxon>Eukaryota</taxon>
        <taxon>Fungi</taxon>
        <taxon>Dikarya</taxon>
        <taxon>Ascomycota</taxon>
        <taxon>Pezizomycotina</taxon>
        <taxon>Sordariomycetes</taxon>
        <taxon>Sordariomycetidae</taxon>
        <taxon>Sordariales</taxon>
        <taxon>Lasiosphaeriaceae</taxon>
        <taxon>Lasiosphaeris</taxon>
    </lineage>
</organism>
<name>A0AA40EBA8_9PEZI</name>
<gene>
    <name evidence="2" type="ORF">B0H67DRAFT_476064</name>
</gene>
<dbReference type="EMBL" id="JAUKUA010000001">
    <property type="protein sequence ID" value="KAK0730971.1"/>
    <property type="molecule type" value="Genomic_DNA"/>
</dbReference>
<sequence>MLKPLLLLLPTLALSSPATPPPAKCTYGAYRCSTAKPSTTIEVCDYSGKWVLDWKCAAGTTCKLLPSGGGMIPYCVAAGDPSTAGGCTTPGKMECMGQGAIKVCNVMGAYEKVGDCPAGTQCKVMYGQPYCV</sequence>
<feature type="chain" id="PRO_5041211587" evidence="1">
    <location>
        <begin position="16"/>
        <end position="132"/>
    </location>
</feature>
<evidence type="ECO:0000256" key="1">
    <source>
        <dbReference type="SAM" id="SignalP"/>
    </source>
</evidence>
<evidence type="ECO:0000313" key="2">
    <source>
        <dbReference type="EMBL" id="KAK0730971.1"/>
    </source>
</evidence>
<accession>A0AA40EBA8</accession>
<keyword evidence="1" id="KW-0732">Signal</keyword>
<dbReference type="Proteomes" id="UP001172102">
    <property type="component" value="Unassembled WGS sequence"/>
</dbReference>
<dbReference type="AlphaFoldDB" id="A0AA40EBA8"/>
<keyword evidence="3" id="KW-1185">Reference proteome</keyword>
<evidence type="ECO:0000313" key="3">
    <source>
        <dbReference type="Proteomes" id="UP001172102"/>
    </source>
</evidence>